<dbReference type="Pfam" id="PF00067">
    <property type="entry name" value="p450"/>
    <property type="match status" value="1"/>
</dbReference>
<dbReference type="PRINTS" id="PR00385">
    <property type="entry name" value="P450"/>
</dbReference>
<name>A0A1L9NE91_ASPTC</name>
<dbReference type="InterPro" id="IPR002401">
    <property type="entry name" value="Cyt_P450_E_grp-I"/>
</dbReference>
<evidence type="ECO:0000313" key="9">
    <source>
        <dbReference type="EMBL" id="OJI87434.1"/>
    </source>
</evidence>
<keyword evidence="10" id="KW-1185">Reference proteome</keyword>
<gene>
    <name evidence="9" type="ORF">ASPTUDRAFT_922270</name>
</gene>
<dbReference type="OrthoDB" id="3934656at2759"/>
<sequence>MLDLQSHDSNTTRLLSSVSSNPTYCYAVLAILVITYSFAQTLRIAFKPGLSSIPGPGFAKFSSLYRPWKLASGDAPGFYRELHKRYGRIVRTGPKTVDISDPSAVATIYGINSKFLKCAFYDTFSPFYQETVMPSMFSIRDPAQHQALRRPVAQKFSMSSIRAMEPFADECTDIFLDSMRTLEGQVVDLGDWLQWYAFDVIGAITFQRRFGFMEKQEDVPTLHKWLMGNKRVAKFLATQPVVKIPDPLRTIVKYTQECMDEYDRRPAAEHSERPDFLAWLRGEAAKGKPMSERDLVNYLSNNLLAGSDTTGISLRAIVYFLVKNPTAYKKLQAEVDAANRAGKLSHNVSYAECLELPYLQAVMKEAMRCHPGVSYPLERIVPETGVKLCGVPLESGTIVSVNAAVIHHDTSIFGEDAALFRPERWTESDEERVKFMDRHLMTFGYVSRTCIGKNISIMEMGKLIPQLIRDFDIEWASERPEWSVKTFWFAKQYGLLCRLRSRKEKKRGMEWIYALYLYEALLKTHCVQSLSVATAS</sequence>
<evidence type="ECO:0000256" key="3">
    <source>
        <dbReference type="ARBA" id="ARBA00022723"/>
    </source>
</evidence>
<keyword evidence="8" id="KW-0812">Transmembrane</keyword>
<evidence type="ECO:0000256" key="2">
    <source>
        <dbReference type="ARBA" id="ARBA00010617"/>
    </source>
</evidence>
<feature type="binding site" description="axial binding residue" evidence="7">
    <location>
        <position position="450"/>
    </location>
    <ligand>
        <name>heme</name>
        <dbReference type="ChEBI" id="CHEBI:30413"/>
    </ligand>
    <ligandPart>
        <name>Fe</name>
        <dbReference type="ChEBI" id="CHEBI:18248"/>
    </ligandPart>
</feature>
<keyword evidence="6" id="KW-0503">Monooxygenase</keyword>
<dbReference type="AlphaFoldDB" id="A0A1L9NE91"/>
<evidence type="ECO:0000256" key="6">
    <source>
        <dbReference type="ARBA" id="ARBA00023033"/>
    </source>
</evidence>
<evidence type="ECO:0000313" key="10">
    <source>
        <dbReference type="Proteomes" id="UP000184304"/>
    </source>
</evidence>
<comment type="similarity">
    <text evidence="2">Belongs to the cytochrome P450 family.</text>
</comment>
<dbReference type="VEuPathDB" id="FungiDB:ASPTUDRAFT_922270"/>
<evidence type="ECO:0000256" key="7">
    <source>
        <dbReference type="PIRSR" id="PIRSR602401-1"/>
    </source>
</evidence>
<accession>A0A1L9NE91</accession>
<protein>
    <submittedName>
        <fullName evidence="9">Uncharacterized protein</fullName>
    </submittedName>
</protein>
<dbReference type="OMA" id="TFWFAKQ"/>
<dbReference type="Proteomes" id="UP000184304">
    <property type="component" value="Unassembled WGS sequence"/>
</dbReference>
<dbReference type="GO" id="GO:0005506">
    <property type="term" value="F:iron ion binding"/>
    <property type="evidence" value="ECO:0007669"/>
    <property type="project" value="InterPro"/>
</dbReference>
<dbReference type="STRING" id="767770.A0A1L9NE91"/>
<dbReference type="SUPFAM" id="SSF48264">
    <property type="entry name" value="Cytochrome P450"/>
    <property type="match status" value="1"/>
</dbReference>
<evidence type="ECO:0000256" key="8">
    <source>
        <dbReference type="SAM" id="Phobius"/>
    </source>
</evidence>
<dbReference type="InterPro" id="IPR036396">
    <property type="entry name" value="Cyt_P450_sf"/>
</dbReference>
<dbReference type="GO" id="GO:0016705">
    <property type="term" value="F:oxidoreductase activity, acting on paired donors, with incorporation or reduction of molecular oxygen"/>
    <property type="evidence" value="ECO:0007669"/>
    <property type="project" value="InterPro"/>
</dbReference>
<organism evidence="9 10">
    <name type="scientific">Aspergillus tubingensis (strain CBS 134.48)</name>
    <dbReference type="NCBI Taxonomy" id="767770"/>
    <lineage>
        <taxon>Eukaryota</taxon>
        <taxon>Fungi</taxon>
        <taxon>Dikarya</taxon>
        <taxon>Ascomycota</taxon>
        <taxon>Pezizomycotina</taxon>
        <taxon>Eurotiomycetes</taxon>
        <taxon>Eurotiomycetidae</taxon>
        <taxon>Eurotiales</taxon>
        <taxon>Aspergillaceae</taxon>
        <taxon>Aspergillus</taxon>
        <taxon>Aspergillus subgen. Circumdati</taxon>
    </lineage>
</organism>
<evidence type="ECO:0000256" key="1">
    <source>
        <dbReference type="ARBA" id="ARBA00001971"/>
    </source>
</evidence>
<keyword evidence="3 7" id="KW-0479">Metal-binding</keyword>
<keyword evidence="5 7" id="KW-0408">Iron</keyword>
<dbReference type="PANTHER" id="PTHR24305">
    <property type="entry name" value="CYTOCHROME P450"/>
    <property type="match status" value="1"/>
</dbReference>
<keyword evidence="8" id="KW-0472">Membrane</keyword>
<dbReference type="Gene3D" id="1.10.630.10">
    <property type="entry name" value="Cytochrome P450"/>
    <property type="match status" value="1"/>
</dbReference>
<dbReference type="InterPro" id="IPR001128">
    <property type="entry name" value="Cyt_P450"/>
</dbReference>
<keyword evidence="8" id="KW-1133">Transmembrane helix</keyword>
<proteinExistence type="inferred from homology"/>
<dbReference type="PRINTS" id="PR00463">
    <property type="entry name" value="EP450I"/>
</dbReference>
<evidence type="ECO:0000256" key="5">
    <source>
        <dbReference type="ARBA" id="ARBA00023004"/>
    </source>
</evidence>
<dbReference type="GO" id="GO:0020037">
    <property type="term" value="F:heme binding"/>
    <property type="evidence" value="ECO:0007669"/>
    <property type="project" value="InterPro"/>
</dbReference>
<dbReference type="InterPro" id="IPR050121">
    <property type="entry name" value="Cytochrome_P450_monoxygenase"/>
</dbReference>
<reference evidence="10" key="1">
    <citation type="journal article" date="2017" name="Genome Biol.">
        <title>Comparative genomics reveals high biological diversity and specific adaptations in the industrially and medically important fungal genus Aspergillus.</title>
        <authorList>
            <person name="de Vries R.P."/>
            <person name="Riley R."/>
            <person name="Wiebenga A."/>
            <person name="Aguilar-Osorio G."/>
            <person name="Amillis S."/>
            <person name="Uchima C.A."/>
            <person name="Anderluh G."/>
            <person name="Asadollahi M."/>
            <person name="Askin M."/>
            <person name="Barry K."/>
            <person name="Battaglia E."/>
            <person name="Bayram O."/>
            <person name="Benocci T."/>
            <person name="Braus-Stromeyer S.A."/>
            <person name="Caldana C."/>
            <person name="Canovas D."/>
            <person name="Cerqueira G.C."/>
            <person name="Chen F."/>
            <person name="Chen W."/>
            <person name="Choi C."/>
            <person name="Clum A."/>
            <person name="Dos Santos R.A."/>
            <person name="Damasio A.R."/>
            <person name="Diallinas G."/>
            <person name="Emri T."/>
            <person name="Fekete E."/>
            <person name="Flipphi M."/>
            <person name="Freyberg S."/>
            <person name="Gallo A."/>
            <person name="Gournas C."/>
            <person name="Habgood R."/>
            <person name="Hainaut M."/>
            <person name="Harispe M.L."/>
            <person name="Henrissat B."/>
            <person name="Hilden K.S."/>
            <person name="Hope R."/>
            <person name="Hossain A."/>
            <person name="Karabika E."/>
            <person name="Karaffa L."/>
            <person name="Karanyi Z."/>
            <person name="Krasevec N."/>
            <person name="Kuo A."/>
            <person name="Kusch H."/>
            <person name="LaButti K."/>
            <person name="Lagendijk E.L."/>
            <person name="Lapidus A."/>
            <person name="Levasseur A."/>
            <person name="Lindquist E."/>
            <person name="Lipzen A."/>
            <person name="Logrieco A.F."/>
            <person name="MacCabe A."/>
            <person name="Maekelae M.R."/>
            <person name="Malavazi I."/>
            <person name="Melin P."/>
            <person name="Meyer V."/>
            <person name="Mielnichuk N."/>
            <person name="Miskei M."/>
            <person name="Molnar A.P."/>
            <person name="Mule G."/>
            <person name="Ngan C.Y."/>
            <person name="Orejas M."/>
            <person name="Orosz E."/>
            <person name="Ouedraogo J.P."/>
            <person name="Overkamp K.M."/>
            <person name="Park H.-S."/>
            <person name="Perrone G."/>
            <person name="Piumi F."/>
            <person name="Punt P.J."/>
            <person name="Ram A.F."/>
            <person name="Ramon A."/>
            <person name="Rauscher S."/>
            <person name="Record E."/>
            <person name="Riano-Pachon D.M."/>
            <person name="Robert V."/>
            <person name="Roehrig J."/>
            <person name="Ruller R."/>
            <person name="Salamov A."/>
            <person name="Salih N.S."/>
            <person name="Samson R.A."/>
            <person name="Sandor E."/>
            <person name="Sanguinetti M."/>
            <person name="Schuetze T."/>
            <person name="Sepcic K."/>
            <person name="Shelest E."/>
            <person name="Sherlock G."/>
            <person name="Sophianopoulou V."/>
            <person name="Squina F.M."/>
            <person name="Sun H."/>
            <person name="Susca A."/>
            <person name="Todd R.B."/>
            <person name="Tsang A."/>
            <person name="Unkles S.E."/>
            <person name="van de Wiele N."/>
            <person name="van Rossen-Uffink D."/>
            <person name="Oliveira J.V."/>
            <person name="Vesth T.C."/>
            <person name="Visser J."/>
            <person name="Yu J.-H."/>
            <person name="Zhou M."/>
            <person name="Andersen M.R."/>
            <person name="Archer D.B."/>
            <person name="Baker S.E."/>
            <person name="Benoit I."/>
            <person name="Brakhage A.A."/>
            <person name="Braus G.H."/>
            <person name="Fischer R."/>
            <person name="Frisvad J.C."/>
            <person name="Goldman G.H."/>
            <person name="Houbraken J."/>
            <person name="Oakley B."/>
            <person name="Pocsi I."/>
            <person name="Scazzocchio C."/>
            <person name="Seiboth B."/>
            <person name="vanKuyk P.A."/>
            <person name="Wortman J."/>
            <person name="Dyer P.S."/>
            <person name="Grigoriev I.V."/>
        </authorList>
    </citation>
    <scope>NUCLEOTIDE SEQUENCE [LARGE SCALE GENOMIC DNA]</scope>
    <source>
        <strain evidence="10">CBS 134.48</strain>
    </source>
</reference>
<dbReference type="GO" id="GO:0004497">
    <property type="term" value="F:monooxygenase activity"/>
    <property type="evidence" value="ECO:0007669"/>
    <property type="project" value="UniProtKB-KW"/>
</dbReference>
<keyword evidence="4" id="KW-0560">Oxidoreductase</keyword>
<keyword evidence="7" id="KW-0349">Heme</keyword>
<dbReference type="EMBL" id="KV878183">
    <property type="protein sequence ID" value="OJI87434.1"/>
    <property type="molecule type" value="Genomic_DNA"/>
</dbReference>
<dbReference type="CDD" id="cd11060">
    <property type="entry name" value="CYP57A1-like"/>
    <property type="match status" value="1"/>
</dbReference>
<dbReference type="PANTHER" id="PTHR24305:SF232">
    <property type="entry name" value="P450, PUTATIVE (EUROFUNG)-RELATED"/>
    <property type="match status" value="1"/>
</dbReference>
<feature type="transmembrane region" description="Helical" evidence="8">
    <location>
        <begin position="20"/>
        <end position="39"/>
    </location>
</feature>
<comment type="cofactor">
    <cofactor evidence="1 7">
        <name>heme</name>
        <dbReference type="ChEBI" id="CHEBI:30413"/>
    </cofactor>
</comment>
<evidence type="ECO:0000256" key="4">
    <source>
        <dbReference type="ARBA" id="ARBA00023002"/>
    </source>
</evidence>